<keyword evidence="2" id="KW-0808">Transferase</keyword>
<dbReference type="EMBL" id="SJPM01000024">
    <property type="protein sequence ID" value="TWT87900.1"/>
    <property type="molecule type" value="Genomic_DNA"/>
</dbReference>
<evidence type="ECO:0000313" key="3">
    <source>
        <dbReference type="Proteomes" id="UP000316213"/>
    </source>
</evidence>
<dbReference type="InterPro" id="IPR029044">
    <property type="entry name" value="Nucleotide-diphossugar_trans"/>
</dbReference>
<dbReference type="GO" id="GO:0016757">
    <property type="term" value="F:glycosyltransferase activity"/>
    <property type="evidence" value="ECO:0007669"/>
    <property type="project" value="UniProtKB-KW"/>
</dbReference>
<evidence type="ECO:0000256" key="1">
    <source>
        <dbReference type="SAM" id="MobiDB-lite"/>
    </source>
</evidence>
<organism evidence="2 3">
    <name type="scientific">Neorhodopirellula pilleata</name>
    <dbReference type="NCBI Taxonomy" id="2714738"/>
    <lineage>
        <taxon>Bacteria</taxon>
        <taxon>Pseudomonadati</taxon>
        <taxon>Planctomycetota</taxon>
        <taxon>Planctomycetia</taxon>
        <taxon>Pirellulales</taxon>
        <taxon>Pirellulaceae</taxon>
        <taxon>Neorhodopirellula</taxon>
    </lineage>
</organism>
<name>A0A5C5ZL34_9BACT</name>
<feature type="region of interest" description="Disordered" evidence="1">
    <location>
        <begin position="1"/>
        <end position="21"/>
    </location>
</feature>
<keyword evidence="3" id="KW-1185">Reference proteome</keyword>
<evidence type="ECO:0000313" key="2">
    <source>
        <dbReference type="EMBL" id="TWT87900.1"/>
    </source>
</evidence>
<comment type="caution">
    <text evidence="2">The sequence shown here is derived from an EMBL/GenBank/DDBJ whole genome shotgun (WGS) entry which is preliminary data.</text>
</comment>
<dbReference type="EC" id="2.4.1.266" evidence="2"/>
<dbReference type="Proteomes" id="UP000316213">
    <property type="component" value="Unassembled WGS sequence"/>
</dbReference>
<gene>
    <name evidence="2" type="primary">gpgS</name>
    <name evidence="2" type="ORF">Pla100_58490</name>
</gene>
<keyword evidence="2" id="KW-0328">Glycosyltransferase</keyword>
<protein>
    <submittedName>
        <fullName evidence="2">Glucosyl-3-phosphoglycerate synthase</fullName>
        <ecNumber evidence="2">2.4.1.266</ecNumber>
    </submittedName>
</protein>
<accession>A0A5C5ZL34</accession>
<proteinExistence type="predicted"/>
<sequence length="431" mass="48332">MIADGRSVKVRRPTNASGESATSPLAYEVRFNMPDFYQHDLITTIHDLRSGSLEHLESMLRESTAKQKIGLVLPVTASDMRAEPFTQIVDELIDADYIGSIVVSLGVAPNVADFDETKTKIAPLGDRAKVLWTDGPEVQSLYGELIDAGIPLSTPGKGRSVWTAFGYLLDDPNVETFVLHDCDIVDYSRKLLARLCLPMVHPSLDYEFCKAYYARVTDRMHGRVVRLLVAPFLRALMQSFPENQFVRFLSNFRYPLSGEFSLTRNLARSNRVASDWGLEVGTLSEVYRNTSIKRVCQVDLTCMYEHKHQEMSIDDSGRGLMKMALDILTTIYRTLASQGIILSHSIFVTLRASFLRIAQDCIRQYATDARVNSLTYDRHGEEVAIEAFAQCVTQAGEIFASDPSGNPAIPNWTRVRAAFPDFPERLRQCVG</sequence>
<reference evidence="2 3" key="1">
    <citation type="submission" date="2019-02" db="EMBL/GenBank/DDBJ databases">
        <title>Deep-cultivation of Planctomycetes and their phenomic and genomic characterization uncovers novel biology.</title>
        <authorList>
            <person name="Wiegand S."/>
            <person name="Jogler M."/>
            <person name="Boedeker C."/>
            <person name="Pinto D."/>
            <person name="Vollmers J."/>
            <person name="Rivas-Marin E."/>
            <person name="Kohn T."/>
            <person name="Peeters S.H."/>
            <person name="Heuer A."/>
            <person name="Rast P."/>
            <person name="Oberbeckmann S."/>
            <person name="Bunk B."/>
            <person name="Jeske O."/>
            <person name="Meyerdierks A."/>
            <person name="Storesund J.E."/>
            <person name="Kallscheuer N."/>
            <person name="Luecker S."/>
            <person name="Lage O.M."/>
            <person name="Pohl T."/>
            <person name="Merkel B.J."/>
            <person name="Hornburger P."/>
            <person name="Mueller R.-W."/>
            <person name="Bruemmer F."/>
            <person name="Labrenz M."/>
            <person name="Spormann A.M."/>
            <person name="Op Den Camp H."/>
            <person name="Overmann J."/>
            <person name="Amann R."/>
            <person name="Jetten M.S.M."/>
            <person name="Mascher T."/>
            <person name="Medema M.H."/>
            <person name="Devos D.P."/>
            <person name="Kaster A.-K."/>
            <person name="Ovreas L."/>
            <person name="Rohde M."/>
            <person name="Galperin M.Y."/>
            <person name="Jogler C."/>
        </authorList>
    </citation>
    <scope>NUCLEOTIDE SEQUENCE [LARGE SCALE GENOMIC DNA]</scope>
    <source>
        <strain evidence="2 3">Pla100</strain>
    </source>
</reference>
<dbReference type="AlphaFoldDB" id="A0A5C5ZL34"/>
<dbReference type="SUPFAM" id="SSF53448">
    <property type="entry name" value="Nucleotide-diphospho-sugar transferases"/>
    <property type="match status" value="1"/>
</dbReference>
<dbReference type="Gene3D" id="3.90.550.10">
    <property type="entry name" value="Spore Coat Polysaccharide Biosynthesis Protein SpsA, Chain A"/>
    <property type="match status" value="1"/>
</dbReference>